<reference evidence="2 3" key="1">
    <citation type="submission" date="2016-10" db="EMBL/GenBank/DDBJ databases">
        <authorList>
            <person name="de Groot N.N."/>
        </authorList>
    </citation>
    <scope>NUCLEOTIDE SEQUENCE [LARGE SCALE GENOMIC DNA]</scope>
    <source>
        <strain evidence="2 3">DSM 26130</strain>
    </source>
</reference>
<evidence type="ECO:0000256" key="1">
    <source>
        <dbReference type="SAM" id="Phobius"/>
    </source>
</evidence>
<accession>A0A1I1WEU9</accession>
<organism evidence="2 3">
    <name type="scientific">Spirosoma endophyticum</name>
    <dbReference type="NCBI Taxonomy" id="662367"/>
    <lineage>
        <taxon>Bacteria</taxon>
        <taxon>Pseudomonadati</taxon>
        <taxon>Bacteroidota</taxon>
        <taxon>Cytophagia</taxon>
        <taxon>Cytophagales</taxon>
        <taxon>Cytophagaceae</taxon>
        <taxon>Spirosoma</taxon>
    </lineage>
</organism>
<dbReference type="EMBL" id="FOLQ01000008">
    <property type="protein sequence ID" value="SFD91620.1"/>
    <property type="molecule type" value="Genomic_DNA"/>
</dbReference>
<keyword evidence="3" id="KW-1185">Reference proteome</keyword>
<dbReference type="STRING" id="662367.SAMN05216167_108183"/>
<protein>
    <submittedName>
        <fullName evidence="2">Uncharacterized protein</fullName>
    </submittedName>
</protein>
<keyword evidence="1" id="KW-0812">Transmembrane</keyword>
<dbReference type="AlphaFoldDB" id="A0A1I1WEU9"/>
<evidence type="ECO:0000313" key="2">
    <source>
        <dbReference type="EMBL" id="SFD91620.1"/>
    </source>
</evidence>
<proteinExistence type="predicted"/>
<dbReference type="Proteomes" id="UP000198598">
    <property type="component" value="Unassembled WGS sequence"/>
</dbReference>
<gene>
    <name evidence="2" type="ORF">SAMN05216167_108183</name>
</gene>
<keyword evidence="1" id="KW-0472">Membrane</keyword>
<name>A0A1I1WEU9_9BACT</name>
<keyword evidence="1" id="KW-1133">Transmembrane helix</keyword>
<evidence type="ECO:0000313" key="3">
    <source>
        <dbReference type="Proteomes" id="UP000198598"/>
    </source>
</evidence>
<sequence>MTFLYHKEAYNITDILSVQVYYYYYLINQFLTFYIRSLSVY</sequence>
<feature type="transmembrane region" description="Helical" evidence="1">
    <location>
        <begin position="20"/>
        <end position="38"/>
    </location>
</feature>